<dbReference type="Proteomes" id="UP000265798">
    <property type="component" value="Unassembled WGS sequence"/>
</dbReference>
<reference evidence="2" key="1">
    <citation type="submission" date="2018-05" db="EMBL/GenBank/DDBJ databases">
        <title>Leptospira yasudae sp. nov. and Leptospira stimsonii sp. nov., two pathogenic species of the genus Leptospira isolated from environmental sources.</title>
        <authorList>
            <person name="Casanovas-Massana A."/>
            <person name="Hamond C."/>
            <person name="Santos L.A."/>
            <person name="Hacker K.P."/>
            <person name="Balassiano I."/>
            <person name="Medeiros M.A."/>
            <person name="Reis M.G."/>
            <person name="Ko A.I."/>
            <person name="Wunder E.A."/>
        </authorList>
    </citation>
    <scope>NUCLEOTIDE SEQUENCE [LARGE SCALE GENOMIC DNA]</scope>
    <source>
        <strain evidence="2">Yale</strain>
    </source>
</reference>
<organism evidence="1 2">
    <name type="scientific">Leptospira stimsonii</name>
    <dbReference type="NCBI Taxonomy" id="2202203"/>
    <lineage>
        <taxon>Bacteria</taxon>
        <taxon>Pseudomonadati</taxon>
        <taxon>Spirochaetota</taxon>
        <taxon>Spirochaetia</taxon>
        <taxon>Leptospirales</taxon>
        <taxon>Leptospiraceae</taxon>
        <taxon>Leptospira</taxon>
    </lineage>
</organism>
<name>A0A396YNQ5_9LEPT</name>
<comment type="caution">
    <text evidence="1">The sequence shown here is derived from an EMBL/GenBank/DDBJ whole genome shotgun (WGS) entry which is preliminary data.</text>
</comment>
<accession>A0A396YNQ5</accession>
<protein>
    <submittedName>
        <fullName evidence="1">Uncharacterized protein</fullName>
    </submittedName>
</protein>
<gene>
    <name evidence="1" type="ORF">DLM75_22025</name>
</gene>
<evidence type="ECO:0000313" key="2">
    <source>
        <dbReference type="Proteomes" id="UP000265798"/>
    </source>
</evidence>
<proteinExistence type="predicted"/>
<dbReference type="AlphaFoldDB" id="A0A396YNQ5"/>
<evidence type="ECO:0000313" key="1">
    <source>
        <dbReference type="EMBL" id="RHX84761.1"/>
    </source>
</evidence>
<dbReference type="EMBL" id="QHCT01000011">
    <property type="protein sequence ID" value="RHX84761.1"/>
    <property type="molecule type" value="Genomic_DNA"/>
</dbReference>
<sequence length="103" mass="11920">MKNIMLTIQRGRNFKNFFPSNLLEGATVFASFGMLKNDGSFLKRGEFETQVQENGYFLSMNETETSKLKKEILQFDILVEREDPKWPEGKNAIFEYGGILKVE</sequence>